<accession>A0ABT3KKJ4</accession>
<dbReference type="PANTHER" id="PTHR13847">
    <property type="entry name" value="SARCOSINE DEHYDROGENASE-RELATED"/>
    <property type="match status" value="1"/>
</dbReference>
<keyword evidence="1" id="KW-0560">Oxidoreductase</keyword>
<evidence type="ECO:0000313" key="4">
    <source>
        <dbReference type="Proteomes" id="UP001431181"/>
    </source>
</evidence>
<dbReference type="InterPro" id="IPR036188">
    <property type="entry name" value="FAD/NAD-bd_sf"/>
</dbReference>
<keyword evidence="4" id="KW-1185">Reference proteome</keyword>
<dbReference type="EMBL" id="JAPEUL010000011">
    <property type="protein sequence ID" value="MCW4631063.1"/>
    <property type="molecule type" value="Genomic_DNA"/>
</dbReference>
<evidence type="ECO:0000256" key="1">
    <source>
        <dbReference type="ARBA" id="ARBA00023002"/>
    </source>
</evidence>
<comment type="caution">
    <text evidence="3">The sequence shown here is derived from an EMBL/GenBank/DDBJ whole genome shotgun (WGS) entry which is preliminary data.</text>
</comment>
<evidence type="ECO:0000259" key="2">
    <source>
        <dbReference type="Pfam" id="PF01266"/>
    </source>
</evidence>
<dbReference type="RefSeq" id="WP_265220401.1">
    <property type="nucleotide sequence ID" value="NZ_JAPEUL010000011.1"/>
</dbReference>
<protein>
    <submittedName>
        <fullName evidence="3">FAD-binding oxidoreductase</fullName>
    </submittedName>
</protein>
<dbReference type="InterPro" id="IPR006076">
    <property type="entry name" value="FAD-dep_OxRdtase"/>
</dbReference>
<feature type="domain" description="FAD dependent oxidoreductase" evidence="2">
    <location>
        <begin position="4"/>
        <end position="389"/>
    </location>
</feature>
<dbReference type="Gene3D" id="3.30.9.10">
    <property type="entry name" value="D-Amino Acid Oxidase, subunit A, domain 2"/>
    <property type="match status" value="1"/>
</dbReference>
<organism evidence="3 4">
    <name type="scientific">Marinomonas rhodophyticola</name>
    <dbReference type="NCBI Taxonomy" id="2992803"/>
    <lineage>
        <taxon>Bacteria</taxon>
        <taxon>Pseudomonadati</taxon>
        <taxon>Pseudomonadota</taxon>
        <taxon>Gammaproteobacteria</taxon>
        <taxon>Oceanospirillales</taxon>
        <taxon>Oceanospirillaceae</taxon>
        <taxon>Marinomonas</taxon>
    </lineage>
</organism>
<dbReference type="Gene3D" id="3.50.50.60">
    <property type="entry name" value="FAD/NAD(P)-binding domain"/>
    <property type="match status" value="1"/>
</dbReference>
<dbReference type="Pfam" id="PF01266">
    <property type="entry name" value="DAO"/>
    <property type="match status" value="1"/>
</dbReference>
<dbReference type="PANTHER" id="PTHR13847:SF289">
    <property type="entry name" value="GLYCINE OXIDASE"/>
    <property type="match status" value="1"/>
</dbReference>
<proteinExistence type="predicted"/>
<dbReference type="Proteomes" id="UP001431181">
    <property type="component" value="Unassembled WGS sequence"/>
</dbReference>
<name>A0ABT3KKJ4_9GAMM</name>
<evidence type="ECO:0000313" key="3">
    <source>
        <dbReference type="EMBL" id="MCW4631063.1"/>
    </source>
</evidence>
<sequence>MAEFLVLGAGMVGVSSALALQARGHQVTIVDRTGAGLETSYGNAGMIQVEAAEPYALPRDMVTLFKYAFEISNDVTWTLSGALQMAPALWSYFRHSSLEKHAKISHIHAQLTFRSTADHEPLIRDSESEHLISHCGLVMLHRDENEFEKAAKKAEFLLREYGVTADIFDGKSYQQKEPALKKAPAGAVHYTQSWSCASPGGLTKAYCDLFVKRGGRFVTGDASTLQHGVSGWKILTRDGELTAGQVVVALGPWSPELLKRFGYRIPMVYKRGYHGHFNAPNTLQRPFLDVANGVLAAPMRQGTRVTTGAALVPMKAAKNIKQLERGAAALNEMIDLGQKVDEPQWSGTRPCMPDMLPLVGAAPNHKGLWFHFGHGHQGFTLGPTTSDLLIKAVEGESSPLLEALSPVKRLAR</sequence>
<reference evidence="3" key="1">
    <citation type="submission" date="2022-11" db="EMBL/GenBank/DDBJ databases">
        <title>Marinomonas sp. nov., isolated from marine algae.</title>
        <authorList>
            <person name="Choi D.G."/>
            <person name="Kim J.M."/>
            <person name="Lee J.K."/>
            <person name="Baek J.H."/>
            <person name="Jeon C.O."/>
        </authorList>
    </citation>
    <scope>NUCLEOTIDE SEQUENCE</scope>
    <source>
        <strain evidence="3">KJ51-3</strain>
    </source>
</reference>
<dbReference type="SUPFAM" id="SSF51905">
    <property type="entry name" value="FAD/NAD(P)-binding domain"/>
    <property type="match status" value="1"/>
</dbReference>
<gene>
    <name evidence="3" type="ORF">ONZ52_19900</name>
</gene>